<evidence type="ECO:0000256" key="3">
    <source>
        <dbReference type="ARBA" id="ARBA00022563"/>
    </source>
</evidence>
<dbReference type="SUPFAM" id="SSF51735">
    <property type="entry name" value="NAD(P)-binding Rossmann-fold domains"/>
    <property type="match status" value="1"/>
</dbReference>
<dbReference type="InterPro" id="IPR020631">
    <property type="entry name" value="THF_DH/CycHdrlase_NAD-bd_dom"/>
</dbReference>
<dbReference type="InterPro" id="IPR046346">
    <property type="entry name" value="Aminoacid_DH-like_N_sf"/>
</dbReference>
<comment type="similarity">
    <text evidence="12">Belongs to the tetrahydrofolate dehydrogenase/cyclohydrolase family.</text>
</comment>
<evidence type="ECO:0000256" key="4">
    <source>
        <dbReference type="ARBA" id="ARBA00022605"/>
    </source>
</evidence>
<comment type="function">
    <text evidence="12">Catalyzes the oxidation of 5,10-methylenetetrahydrofolate to 5,10-methenyltetrahydrofolate and then the hydrolysis of 5,10-methenyltetrahydrofolate to 10-formyltetrahydrofolate.</text>
</comment>
<dbReference type="STRING" id="1121025.SAMN02745249_01486"/>
<dbReference type="InterPro" id="IPR000672">
    <property type="entry name" value="THF_DH/CycHdrlase"/>
</dbReference>
<evidence type="ECO:0000256" key="8">
    <source>
        <dbReference type="ARBA" id="ARBA00023002"/>
    </source>
</evidence>
<dbReference type="PRINTS" id="PR00085">
    <property type="entry name" value="THFDHDRGNASE"/>
</dbReference>
<dbReference type="FunFam" id="3.40.50.10860:FF:000005">
    <property type="entry name" value="C-1-tetrahydrofolate synthase, cytoplasmic, putative"/>
    <property type="match status" value="1"/>
</dbReference>
<name>A0A1M4XN41_9LACT</name>
<keyword evidence="6 12" id="KW-0378">Hydrolase</keyword>
<evidence type="ECO:0000259" key="13">
    <source>
        <dbReference type="Pfam" id="PF00763"/>
    </source>
</evidence>
<evidence type="ECO:0000256" key="1">
    <source>
        <dbReference type="ARBA" id="ARBA00004777"/>
    </source>
</evidence>
<protein>
    <recommendedName>
        <fullName evidence="12">Bifunctional protein FolD</fullName>
    </recommendedName>
    <domain>
        <recommendedName>
            <fullName evidence="12">Methylenetetrahydrofolate dehydrogenase</fullName>
            <ecNumber evidence="12">1.5.1.5</ecNumber>
        </recommendedName>
    </domain>
    <domain>
        <recommendedName>
            <fullName evidence="12">Methenyltetrahydrofolate cyclohydrolase</fullName>
            <ecNumber evidence="12">3.5.4.9</ecNumber>
        </recommendedName>
    </domain>
</protein>
<comment type="subunit">
    <text evidence="2 12">Homodimer.</text>
</comment>
<dbReference type="GO" id="GO:0009086">
    <property type="term" value="P:methionine biosynthetic process"/>
    <property type="evidence" value="ECO:0007669"/>
    <property type="project" value="UniProtKB-KW"/>
</dbReference>
<dbReference type="PANTHER" id="PTHR48099:SF5">
    <property type="entry name" value="C-1-TETRAHYDROFOLATE SYNTHASE, CYTOPLASMIC"/>
    <property type="match status" value="1"/>
</dbReference>
<dbReference type="PANTHER" id="PTHR48099">
    <property type="entry name" value="C-1-TETRAHYDROFOLATE SYNTHASE, CYTOPLASMIC-RELATED"/>
    <property type="match status" value="1"/>
</dbReference>
<evidence type="ECO:0000256" key="2">
    <source>
        <dbReference type="ARBA" id="ARBA00011738"/>
    </source>
</evidence>
<keyword evidence="4 12" id="KW-0028">Amino-acid biosynthesis</keyword>
<feature type="binding site" evidence="12">
    <location>
        <begin position="165"/>
        <end position="167"/>
    </location>
    <ligand>
        <name>NADP(+)</name>
        <dbReference type="ChEBI" id="CHEBI:58349"/>
    </ligand>
</feature>
<dbReference type="EC" id="1.5.1.5" evidence="12"/>
<evidence type="ECO:0000256" key="10">
    <source>
        <dbReference type="ARBA" id="ARBA00023167"/>
    </source>
</evidence>
<dbReference type="EC" id="3.5.4.9" evidence="12"/>
<dbReference type="GO" id="GO:0004488">
    <property type="term" value="F:methylenetetrahydrofolate dehydrogenase (NADP+) activity"/>
    <property type="evidence" value="ECO:0007669"/>
    <property type="project" value="UniProtKB-UniRule"/>
</dbReference>
<dbReference type="GO" id="GO:0000105">
    <property type="term" value="P:L-histidine biosynthetic process"/>
    <property type="evidence" value="ECO:0007669"/>
    <property type="project" value="UniProtKB-KW"/>
</dbReference>
<reference evidence="15 16" key="1">
    <citation type="submission" date="2016-11" db="EMBL/GenBank/DDBJ databases">
        <authorList>
            <person name="Jaros S."/>
            <person name="Januszkiewicz K."/>
            <person name="Wedrychowicz H."/>
        </authorList>
    </citation>
    <scope>NUCLEOTIDE SEQUENCE [LARGE SCALE GENOMIC DNA]</scope>
    <source>
        <strain evidence="15 16">DSM 15692</strain>
    </source>
</reference>
<dbReference type="SUPFAM" id="SSF53223">
    <property type="entry name" value="Aminoacid dehydrogenase-like, N-terminal domain"/>
    <property type="match status" value="1"/>
</dbReference>
<evidence type="ECO:0000256" key="12">
    <source>
        <dbReference type="HAMAP-Rule" id="MF_01576"/>
    </source>
</evidence>
<evidence type="ECO:0000256" key="6">
    <source>
        <dbReference type="ARBA" id="ARBA00022801"/>
    </source>
</evidence>
<dbReference type="GO" id="GO:0005829">
    <property type="term" value="C:cytosol"/>
    <property type="evidence" value="ECO:0007669"/>
    <property type="project" value="TreeGrafter"/>
</dbReference>
<comment type="caution">
    <text evidence="12">Lacks conserved residue(s) required for the propagation of feature annotation.</text>
</comment>
<keyword evidence="7 12" id="KW-0521">NADP</keyword>
<keyword evidence="16" id="KW-1185">Reference proteome</keyword>
<dbReference type="Gene3D" id="3.40.50.10860">
    <property type="entry name" value="Leucine Dehydrogenase, chain A, domain 1"/>
    <property type="match status" value="1"/>
</dbReference>
<comment type="pathway">
    <text evidence="1 12">One-carbon metabolism; tetrahydrofolate interconversion.</text>
</comment>
<evidence type="ECO:0000313" key="15">
    <source>
        <dbReference type="EMBL" id="SHE94841.1"/>
    </source>
</evidence>
<organism evidence="15 16">
    <name type="scientific">Atopostipes suicloacalis DSM 15692</name>
    <dbReference type="NCBI Taxonomy" id="1121025"/>
    <lineage>
        <taxon>Bacteria</taxon>
        <taxon>Bacillati</taxon>
        <taxon>Bacillota</taxon>
        <taxon>Bacilli</taxon>
        <taxon>Lactobacillales</taxon>
        <taxon>Carnobacteriaceae</taxon>
        <taxon>Atopostipes</taxon>
    </lineage>
</organism>
<dbReference type="InterPro" id="IPR036291">
    <property type="entry name" value="NAD(P)-bd_dom_sf"/>
</dbReference>
<dbReference type="InterPro" id="IPR020630">
    <property type="entry name" value="THF_DH/CycHdrlase_cat_dom"/>
</dbReference>
<accession>A0A1M4XN41</accession>
<dbReference type="Proteomes" id="UP000184128">
    <property type="component" value="Unassembled WGS sequence"/>
</dbReference>
<dbReference type="Pfam" id="PF02882">
    <property type="entry name" value="THF_DHG_CYH_C"/>
    <property type="match status" value="1"/>
</dbReference>
<keyword evidence="10 12" id="KW-0486">Methionine biosynthesis</keyword>
<dbReference type="RefSeq" id="WP_073298231.1">
    <property type="nucleotide sequence ID" value="NZ_FQUF01000022.1"/>
</dbReference>
<dbReference type="Gene3D" id="3.40.50.720">
    <property type="entry name" value="NAD(P)-binding Rossmann-like Domain"/>
    <property type="match status" value="1"/>
</dbReference>
<evidence type="ECO:0000256" key="9">
    <source>
        <dbReference type="ARBA" id="ARBA00023102"/>
    </source>
</evidence>
<feature type="domain" description="Tetrahydrofolate dehydrogenase/cyclohydrolase catalytic" evidence="13">
    <location>
        <begin position="5"/>
        <end position="119"/>
    </location>
</feature>
<evidence type="ECO:0000256" key="7">
    <source>
        <dbReference type="ARBA" id="ARBA00022857"/>
    </source>
</evidence>
<keyword evidence="8 12" id="KW-0560">Oxidoreductase</keyword>
<dbReference type="UniPathway" id="UPA00193"/>
<keyword evidence="3 12" id="KW-0554">One-carbon metabolism</keyword>
<evidence type="ECO:0000259" key="14">
    <source>
        <dbReference type="Pfam" id="PF02882"/>
    </source>
</evidence>
<dbReference type="Pfam" id="PF00763">
    <property type="entry name" value="THF_DHG_CYH"/>
    <property type="match status" value="1"/>
</dbReference>
<evidence type="ECO:0000256" key="11">
    <source>
        <dbReference type="ARBA" id="ARBA00023268"/>
    </source>
</evidence>
<feature type="domain" description="Tetrahydrofolate dehydrogenase/cyclohydrolase NAD(P)-binding" evidence="14">
    <location>
        <begin position="139"/>
        <end position="278"/>
    </location>
</feature>
<evidence type="ECO:0000313" key="16">
    <source>
        <dbReference type="Proteomes" id="UP000184128"/>
    </source>
</evidence>
<sequence>MTKILDGRAVAKKLNQETKIEIERLKEKGLTPTLAIVRADQNPASIQYEKMASKYMEKLGIQVEYATFPEDVKEEAFLEALDQLNNRPEIHGIIVMQPLPKHIHRVKVAKHISPEKDIDGMHALNLGKIMAEDKEALLPSTVKAVAEMLEYYNIKVKGQTACVVGKSNTVGKPLTVLLMNLDATVINCHTDTKDLKQFTKQADILITATGEIGLITKDHVQNDAVVLDVGFNFKGNKIYGDVVFDEVSKVANAITPVPGGVGSVTTASLARQLALAAEWSQKK</sequence>
<comment type="catalytic activity">
    <reaction evidence="12">
        <text>(6R)-5,10-methenyltetrahydrofolate + H2O = (6R)-10-formyltetrahydrofolate + H(+)</text>
        <dbReference type="Rhea" id="RHEA:23700"/>
        <dbReference type="ChEBI" id="CHEBI:15377"/>
        <dbReference type="ChEBI" id="CHEBI:15378"/>
        <dbReference type="ChEBI" id="CHEBI:57455"/>
        <dbReference type="ChEBI" id="CHEBI:195366"/>
        <dbReference type="EC" id="3.5.4.9"/>
    </reaction>
</comment>
<dbReference type="HAMAP" id="MF_01576">
    <property type="entry name" value="THF_DHG_CYH"/>
    <property type="match status" value="1"/>
</dbReference>
<proteinExistence type="inferred from homology"/>
<keyword evidence="5 12" id="KW-0658">Purine biosynthesis</keyword>
<evidence type="ECO:0000256" key="5">
    <source>
        <dbReference type="ARBA" id="ARBA00022755"/>
    </source>
</evidence>
<keyword evidence="9 12" id="KW-0368">Histidine biosynthesis</keyword>
<dbReference type="OrthoDB" id="9803580at2"/>
<dbReference type="CDD" id="cd01080">
    <property type="entry name" value="NAD_bind_m-THF_DH_Cyclohyd"/>
    <property type="match status" value="1"/>
</dbReference>
<gene>
    <name evidence="12" type="primary">folD</name>
    <name evidence="15" type="ORF">SAMN02745249_01486</name>
</gene>
<dbReference type="GO" id="GO:0006164">
    <property type="term" value="P:purine nucleotide biosynthetic process"/>
    <property type="evidence" value="ECO:0007669"/>
    <property type="project" value="UniProtKB-KW"/>
</dbReference>
<dbReference type="GO" id="GO:0035999">
    <property type="term" value="P:tetrahydrofolate interconversion"/>
    <property type="evidence" value="ECO:0007669"/>
    <property type="project" value="UniProtKB-UniRule"/>
</dbReference>
<keyword evidence="11 12" id="KW-0511">Multifunctional enzyme</keyword>
<dbReference type="EMBL" id="FQUF01000022">
    <property type="protein sequence ID" value="SHE94841.1"/>
    <property type="molecule type" value="Genomic_DNA"/>
</dbReference>
<dbReference type="AlphaFoldDB" id="A0A1M4XN41"/>
<dbReference type="GO" id="GO:0004477">
    <property type="term" value="F:methenyltetrahydrofolate cyclohydrolase activity"/>
    <property type="evidence" value="ECO:0007669"/>
    <property type="project" value="UniProtKB-UniRule"/>
</dbReference>
<comment type="catalytic activity">
    <reaction evidence="12">
        <text>(6R)-5,10-methylene-5,6,7,8-tetrahydrofolate + NADP(+) = (6R)-5,10-methenyltetrahydrofolate + NADPH</text>
        <dbReference type="Rhea" id="RHEA:22812"/>
        <dbReference type="ChEBI" id="CHEBI:15636"/>
        <dbReference type="ChEBI" id="CHEBI:57455"/>
        <dbReference type="ChEBI" id="CHEBI:57783"/>
        <dbReference type="ChEBI" id="CHEBI:58349"/>
        <dbReference type="EC" id="1.5.1.5"/>
    </reaction>
</comment>